<dbReference type="Proteomes" id="UP000287033">
    <property type="component" value="Unassembled WGS sequence"/>
</dbReference>
<evidence type="ECO:0000313" key="2">
    <source>
        <dbReference type="EMBL" id="GCC40722.1"/>
    </source>
</evidence>
<evidence type="ECO:0000313" key="3">
    <source>
        <dbReference type="Proteomes" id="UP000287033"/>
    </source>
</evidence>
<gene>
    <name evidence="2" type="ORF">chiPu_0024964</name>
</gene>
<dbReference type="AlphaFoldDB" id="A0A401TDK6"/>
<organism evidence="2 3">
    <name type="scientific">Chiloscyllium punctatum</name>
    <name type="common">Brownbanded bambooshark</name>
    <name type="synonym">Hemiscyllium punctatum</name>
    <dbReference type="NCBI Taxonomy" id="137246"/>
    <lineage>
        <taxon>Eukaryota</taxon>
        <taxon>Metazoa</taxon>
        <taxon>Chordata</taxon>
        <taxon>Craniata</taxon>
        <taxon>Vertebrata</taxon>
        <taxon>Chondrichthyes</taxon>
        <taxon>Elasmobranchii</taxon>
        <taxon>Galeomorphii</taxon>
        <taxon>Galeoidea</taxon>
        <taxon>Orectolobiformes</taxon>
        <taxon>Hemiscylliidae</taxon>
        <taxon>Chiloscyllium</taxon>
    </lineage>
</organism>
<comment type="caution">
    <text evidence="2">The sequence shown here is derived from an EMBL/GenBank/DDBJ whole genome shotgun (WGS) entry which is preliminary data.</text>
</comment>
<dbReference type="EMBL" id="BEZZ01049559">
    <property type="protein sequence ID" value="GCC40722.1"/>
    <property type="molecule type" value="Genomic_DNA"/>
</dbReference>
<feature type="region of interest" description="Disordered" evidence="1">
    <location>
        <begin position="40"/>
        <end position="76"/>
    </location>
</feature>
<protein>
    <submittedName>
        <fullName evidence="2">Uncharacterized protein</fullName>
    </submittedName>
</protein>
<keyword evidence="3" id="KW-1185">Reference proteome</keyword>
<accession>A0A401TDK6</accession>
<reference evidence="2 3" key="1">
    <citation type="journal article" date="2018" name="Nat. Ecol. Evol.">
        <title>Shark genomes provide insights into elasmobranch evolution and the origin of vertebrates.</title>
        <authorList>
            <person name="Hara Y"/>
            <person name="Yamaguchi K"/>
            <person name="Onimaru K"/>
            <person name="Kadota M"/>
            <person name="Koyanagi M"/>
            <person name="Keeley SD"/>
            <person name="Tatsumi K"/>
            <person name="Tanaka K"/>
            <person name="Motone F"/>
            <person name="Kageyama Y"/>
            <person name="Nozu R"/>
            <person name="Adachi N"/>
            <person name="Nishimura O"/>
            <person name="Nakagawa R"/>
            <person name="Tanegashima C"/>
            <person name="Kiyatake I"/>
            <person name="Matsumoto R"/>
            <person name="Murakumo K"/>
            <person name="Nishida K"/>
            <person name="Terakita A"/>
            <person name="Kuratani S"/>
            <person name="Sato K"/>
            <person name="Hyodo S Kuraku.S."/>
        </authorList>
    </citation>
    <scope>NUCLEOTIDE SEQUENCE [LARGE SCALE GENOMIC DNA]</scope>
</reference>
<sequence length="76" mass="8612">MERHTQALLPDGVHHIAEARREIAVVLLVTVKGSPDELRRIGTPVNHCTVPEKSRSRETGQRPVGQRRQAEAQRRE</sequence>
<evidence type="ECO:0000256" key="1">
    <source>
        <dbReference type="SAM" id="MobiDB-lite"/>
    </source>
</evidence>
<feature type="compositionally biased region" description="Basic and acidic residues" evidence="1">
    <location>
        <begin position="50"/>
        <end position="60"/>
    </location>
</feature>
<proteinExistence type="predicted"/>
<name>A0A401TDK6_CHIPU</name>